<dbReference type="GO" id="GO:0016817">
    <property type="term" value="F:hydrolase activity, acting on acid anhydrides"/>
    <property type="evidence" value="ECO:0007669"/>
    <property type="project" value="InterPro"/>
</dbReference>
<dbReference type="Pfam" id="PF16793">
    <property type="entry name" value="RepB_primase"/>
    <property type="match status" value="1"/>
</dbReference>
<accession>A0A6P1BRX6</accession>
<organism evidence="4 5">
    <name type="scientific">Bradyrhizobium uaiense</name>
    <dbReference type="NCBI Taxonomy" id="2594946"/>
    <lineage>
        <taxon>Bacteria</taxon>
        <taxon>Pseudomonadati</taxon>
        <taxon>Pseudomonadota</taxon>
        <taxon>Alphaproteobacteria</taxon>
        <taxon>Hyphomicrobiales</taxon>
        <taxon>Nitrobacteraceae</taxon>
        <taxon>Bradyrhizobium</taxon>
    </lineage>
</organism>
<dbReference type="InterPro" id="IPR039459">
    <property type="entry name" value="RepB-like_DNA_primase_dom"/>
</dbReference>
<feature type="domain" description="RepB-like DNA primase" evidence="3">
    <location>
        <begin position="108"/>
        <end position="194"/>
    </location>
</feature>
<dbReference type="InterPro" id="IPR007936">
    <property type="entry name" value="VapE-like_dom"/>
</dbReference>
<dbReference type="InterPro" id="IPR014819">
    <property type="entry name" value="PriCT_2"/>
</dbReference>
<evidence type="ECO:0000259" key="2">
    <source>
        <dbReference type="Pfam" id="PF08707"/>
    </source>
</evidence>
<dbReference type="AlphaFoldDB" id="A0A6P1BRX6"/>
<dbReference type="PANTHER" id="PTHR34985:SF1">
    <property type="entry name" value="SLR0554 PROTEIN"/>
    <property type="match status" value="1"/>
</dbReference>
<reference evidence="4 5" key="1">
    <citation type="journal article" date="2020" name="Arch. Microbiol.">
        <title>Bradyrhizobium uaiense sp. nov., a new highly efficient cowpea symbiont.</title>
        <authorList>
            <person name="Cabral Michel D."/>
            <person name="Azarias Guimaraes A."/>
            <person name="Martins da Costa E."/>
            <person name="Soares de Carvalho T."/>
            <person name="Balsanelli E."/>
            <person name="Willems A."/>
            <person name="Maltempi de Souza E."/>
            <person name="de Souza Moreira F.M."/>
        </authorList>
    </citation>
    <scope>NUCLEOTIDE SEQUENCE [LARGE SCALE GENOMIC DNA]</scope>
    <source>
        <strain evidence="4 5">UFLA 03-164</strain>
    </source>
</reference>
<evidence type="ECO:0000313" key="5">
    <source>
        <dbReference type="Proteomes" id="UP000468531"/>
    </source>
</evidence>
<dbReference type="Pfam" id="PF05272">
    <property type="entry name" value="VapE-like_dom"/>
    <property type="match status" value="1"/>
</dbReference>
<dbReference type="Gene3D" id="3.30.70.1790">
    <property type="entry name" value="RepB DNA-primase, N-terminal domain"/>
    <property type="match status" value="1"/>
</dbReference>
<sequence>MCMHQSADFFKLRAIPIGKISLAVFDSGQSYDQAYAYIAALVQGDPNAAIIDTRCIHDVRKDLPAIPRRGTLPALWSELCKWNNDGYGVFVCISEMDGNGREIANVKTIRCQAIDLDNLSAQQNYERAAQFNPPPSFAVQSSPNKFHCYWVTQQHTDRDKFTLLQCKLRVWFDGDKKVIDSSRVLRVPGFYHLKDPNNPHLVTCWGLSGYGKPIDPAMLEIALAGVTVIDTSGGRHPLGEASLQAPSLDFAIRALNAIDPNTLDRDNWISVTSAFKQAAWNFAPETQLFDEWSRWSIQYTLEDGTKPTPAYLRKNWLSIRETEIGWQSFERRVPHIHAEIVFGERKADTLPTTPPMPHEQQQSQAPRVLDGYENVISTVTNDNGKNTLIETVRMLHNNLPIAFDEFTQTISAINELAWDKTSSYPRQWTETDTIHCQLYVQACSIKPGKDTVHDAVRIIADKHKKHQVRDYLNALQWDGIERLPLLATRYFGTEQTLYTCAVGVKFMIGAVARIMKPGCKMDNAVILEGAQGKLKSSSIAALAGSDWFTDELPDLQTKDAAIQLTGKWIIEVSELSALKRSDVETIKKFMSRSNDRYRAPYEKIASDHLRQSVFVATTNDEQYLKDQTGNRRFWPLACGTIDVEAIKRDRDQLWAEALARYRNGERWWFDASEEHLARAEQEQRREVDPWQEKITSYVEALNGLPTTIETICFLLNIPFERQNSIINKRIATCLNHAEYFRKQIRYGDDKRAWRYVKTKTAH</sequence>
<evidence type="ECO:0000313" key="4">
    <source>
        <dbReference type="EMBL" id="NEV00995.1"/>
    </source>
</evidence>
<name>A0A6P1BRX6_9BRAD</name>
<proteinExistence type="predicted"/>
<dbReference type="Pfam" id="PF08707">
    <property type="entry name" value="PriCT_2"/>
    <property type="match status" value="1"/>
</dbReference>
<feature type="domain" description="Virulence-associated protein E-like" evidence="1">
    <location>
        <begin position="472"/>
        <end position="685"/>
    </location>
</feature>
<evidence type="ECO:0008006" key="6">
    <source>
        <dbReference type="Google" id="ProtNLM"/>
    </source>
</evidence>
<evidence type="ECO:0000259" key="3">
    <source>
        <dbReference type="Pfam" id="PF16793"/>
    </source>
</evidence>
<dbReference type="EMBL" id="VKHP01000209">
    <property type="protein sequence ID" value="NEV00995.1"/>
    <property type="molecule type" value="Genomic_DNA"/>
</dbReference>
<dbReference type="Proteomes" id="UP000468531">
    <property type="component" value="Unassembled WGS sequence"/>
</dbReference>
<comment type="caution">
    <text evidence="4">The sequence shown here is derived from an EMBL/GenBank/DDBJ whole genome shotgun (WGS) entry which is preliminary data.</text>
</comment>
<keyword evidence="5" id="KW-1185">Reference proteome</keyword>
<evidence type="ECO:0000259" key="1">
    <source>
        <dbReference type="Pfam" id="PF05272"/>
    </source>
</evidence>
<gene>
    <name evidence="4" type="ORF">FNJ47_35660</name>
</gene>
<feature type="domain" description="Primase C-terminal 2" evidence="2">
    <location>
        <begin position="253"/>
        <end position="328"/>
    </location>
</feature>
<protein>
    <recommendedName>
        <fullName evidence="6">RepB-like DNA primase domain-containing protein</fullName>
    </recommendedName>
</protein>
<dbReference type="PANTHER" id="PTHR34985">
    <property type="entry name" value="SLR0554 PROTEIN"/>
    <property type="match status" value="1"/>
</dbReference>